<comment type="function">
    <text evidence="8">Binds to extracellular matrix proteins. Binds to pathogen-associated molecular patterns (PAMPs) present on the cell walls of Gram-positive and Gram-negative bacteria and fungi, behaving as a pattern recognition receptor (PRR). Induces bacterial and fungal aggregation and subsequent inhibition of PAMP-induced cytokine release. Does not possess intrinsic bactericidal activity. May play a role in the innate defense and homeostasis of certain epithelial surfaces.</text>
</comment>
<feature type="signal peptide" evidence="12">
    <location>
        <begin position="1"/>
        <end position="24"/>
    </location>
</feature>
<keyword evidence="5 11" id="KW-1015">Disulfide bond</keyword>
<dbReference type="PANTHER" id="PTHR48071:SF15">
    <property type="entry name" value="SRCR DOMAIN-CONTAINING PROTEIN"/>
    <property type="match status" value="1"/>
</dbReference>
<evidence type="ECO:0000256" key="11">
    <source>
        <dbReference type="PROSITE-ProRule" id="PRU00196"/>
    </source>
</evidence>
<dbReference type="GO" id="GO:0004252">
    <property type="term" value="F:serine-type endopeptidase activity"/>
    <property type="evidence" value="ECO:0007669"/>
    <property type="project" value="TreeGrafter"/>
</dbReference>
<proteinExistence type="predicted"/>
<dbReference type="SUPFAM" id="SSF56487">
    <property type="entry name" value="SRCR-like"/>
    <property type="match status" value="3"/>
</dbReference>
<dbReference type="Gene3D" id="3.10.250.10">
    <property type="entry name" value="SRCR-like domain"/>
    <property type="match status" value="3"/>
</dbReference>
<evidence type="ECO:0000256" key="4">
    <source>
        <dbReference type="ARBA" id="ARBA00022737"/>
    </source>
</evidence>
<evidence type="ECO:0000256" key="12">
    <source>
        <dbReference type="SAM" id="SignalP"/>
    </source>
</evidence>
<dbReference type="GO" id="GO:0005886">
    <property type="term" value="C:plasma membrane"/>
    <property type="evidence" value="ECO:0007669"/>
    <property type="project" value="TreeGrafter"/>
</dbReference>
<evidence type="ECO:0000256" key="10">
    <source>
        <dbReference type="ARBA" id="ARBA00069168"/>
    </source>
</evidence>
<dbReference type="GO" id="GO:0031638">
    <property type="term" value="P:zymogen activation"/>
    <property type="evidence" value="ECO:0007669"/>
    <property type="project" value="TreeGrafter"/>
</dbReference>
<feature type="domain" description="SRCR" evidence="13">
    <location>
        <begin position="141"/>
        <end position="242"/>
    </location>
</feature>
<accession>A0A8B9T3M1</accession>
<dbReference type="FunFam" id="3.10.250.10:FF:000007">
    <property type="entry name" value="Soluble scavenger receptor cysteine-rich domain-containing protein SSC5D"/>
    <property type="match status" value="3"/>
</dbReference>
<reference evidence="14" key="1">
    <citation type="submission" date="2019-08" db="EMBL/GenBank/DDBJ databases">
        <title>Three high-quality genomes provides insights into domestication of ducks.</title>
        <authorList>
            <person name="Hou Z.C."/>
            <person name="Zhu F."/>
            <person name="Yin Z.T."/>
            <person name="Zhang F."/>
        </authorList>
    </citation>
    <scope>NUCLEOTIDE SEQUENCE [LARGE SCALE GENOMIC DNA]</scope>
</reference>
<comment type="subunit">
    <text evidence="9">Interacts with LGALS1 and laminin.</text>
</comment>
<dbReference type="AlphaFoldDB" id="A0A8B9T3M1"/>
<comment type="subcellular location">
    <subcellularLocation>
        <location evidence="1">Secreted</location>
    </subcellularLocation>
</comment>
<feature type="disulfide bond" evidence="11">
    <location>
        <begin position="321"/>
        <end position="331"/>
    </location>
</feature>
<dbReference type="Ensembl" id="ENSAPLT00020016216.1">
    <property type="protein sequence ID" value="ENSAPLP00020015054.1"/>
    <property type="gene ID" value="ENSAPLG00020010917.1"/>
</dbReference>
<evidence type="ECO:0000313" key="15">
    <source>
        <dbReference type="Proteomes" id="UP000694400"/>
    </source>
</evidence>
<evidence type="ECO:0000256" key="2">
    <source>
        <dbReference type="ARBA" id="ARBA00022525"/>
    </source>
</evidence>
<dbReference type="Pfam" id="PF00530">
    <property type="entry name" value="SRCR"/>
    <property type="match status" value="3"/>
</dbReference>
<feature type="disulfide bond" evidence="11">
    <location>
        <begin position="211"/>
        <end position="221"/>
    </location>
</feature>
<evidence type="ECO:0000256" key="7">
    <source>
        <dbReference type="ARBA" id="ARBA00023180"/>
    </source>
</evidence>
<organism evidence="14 15">
    <name type="scientific">Anas platyrhynchos</name>
    <name type="common">Mallard</name>
    <name type="synonym">Anas boschas</name>
    <dbReference type="NCBI Taxonomy" id="8839"/>
    <lineage>
        <taxon>Eukaryota</taxon>
        <taxon>Metazoa</taxon>
        <taxon>Chordata</taxon>
        <taxon>Craniata</taxon>
        <taxon>Vertebrata</taxon>
        <taxon>Euteleostomi</taxon>
        <taxon>Archelosauria</taxon>
        <taxon>Archosauria</taxon>
        <taxon>Dinosauria</taxon>
        <taxon>Saurischia</taxon>
        <taxon>Theropoda</taxon>
        <taxon>Coelurosauria</taxon>
        <taxon>Aves</taxon>
        <taxon>Neognathae</taxon>
        <taxon>Galloanserae</taxon>
        <taxon>Anseriformes</taxon>
        <taxon>Anatidae</taxon>
        <taxon>Anatinae</taxon>
        <taxon>Anas</taxon>
    </lineage>
</organism>
<feature type="disulfide bond" evidence="11">
    <location>
        <begin position="290"/>
        <end position="351"/>
    </location>
</feature>
<sequence length="354" mass="37811">MAGKIVSLLGLILMPILFPDADLGSPEALRLVNGPNRCSGRVEVFHSWQWGTICDDGWDLNDAKVVCRQLGCGTAVSAQGLSSFGQGSGPIWLEGVRCLGTEATLAECPFKPWGLHTCSHMEDASVVCSGNPHWISTTTTLRLVGGLNNRCTGRVEVLHDGLWGTVCDDGWDLNDGKVVCRQLGCGVVLSAPGRARFGQGTGHIWLDDVNCVGTENTLSHCRASPWGRNNCNHREDASVVCSEPDTSKSSLLRLVNGPNRCTGRVEVFHDGQWGTVCDDGWDLRAATVVCRQLGCGRAESAPSGARYGQGTGHIWLDDVNCAGTEDTLAHCQARPWGQNNCNHGEDAGVVCSGQ</sequence>
<name>A0A8B9T3M1_ANAPL</name>
<dbReference type="GO" id="GO:0005615">
    <property type="term" value="C:extracellular space"/>
    <property type="evidence" value="ECO:0007669"/>
    <property type="project" value="TreeGrafter"/>
</dbReference>
<evidence type="ECO:0000256" key="6">
    <source>
        <dbReference type="ARBA" id="ARBA00023170"/>
    </source>
</evidence>
<evidence type="ECO:0000256" key="3">
    <source>
        <dbReference type="ARBA" id="ARBA00022729"/>
    </source>
</evidence>
<dbReference type="PROSITE" id="PS50287">
    <property type="entry name" value="SRCR_2"/>
    <property type="match status" value="3"/>
</dbReference>
<keyword evidence="6" id="KW-0675">Receptor</keyword>
<feature type="disulfide bond" evidence="11">
    <location>
        <begin position="67"/>
        <end position="128"/>
    </location>
</feature>
<dbReference type="SMART" id="SM00202">
    <property type="entry name" value="SR"/>
    <property type="match status" value="3"/>
</dbReference>
<evidence type="ECO:0000259" key="13">
    <source>
        <dbReference type="PROSITE" id="PS50287"/>
    </source>
</evidence>
<reference evidence="14" key="2">
    <citation type="submission" date="2025-08" db="UniProtKB">
        <authorList>
            <consortium name="Ensembl"/>
        </authorList>
    </citation>
    <scope>IDENTIFICATION</scope>
</reference>
<dbReference type="InterPro" id="IPR036772">
    <property type="entry name" value="SRCR-like_dom_sf"/>
</dbReference>
<feature type="disulfide bond" evidence="11">
    <location>
        <begin position="98"/>
        <end position="108"/>
    </location>
</feature>
<dbReference type="Proteomes" id="UP000694400">
    <property type="component" value="Chromosome 37"/>
</dbReference>
<feature type="disulfide bond" evidence="11">
    <location>
        <begin position="54"/>
        <end position="118"/>
    </location>
</feature>
<dbReference type="PROSITE" id="PS00420">
    <property type="entry name" value="SRCR_1"/>
    <property type="match status" value="2"/>
</dbReference>
<keyword evidence="4" id="KW-0677">Repeat</keyword>
<reference evidence="14" key="3">
    <citation type="submission" date="2025-09" db="UniProtKB">
        <authorList>
            <consortium name="Ensembl"/>
        </authorList>
    </citation>
    <scope>IDENTIFICATION</scope>
</reference>
<keyword evidence="2" id="KW-0964">Secreted</keyword>
<dbReference type="InterPro" id="IPR001190">
    <property type="entry name" value="SRCR"/>
</dbReference>
<evidence type="ECO:0000256" key="8">
    <source>
        <dbReference type="ARBA" id="ARBA00058074"/>
    </source>
</evidence>
<dbReference type="PANTHER" id="PTHR48071">
    <property type="entry name" value="SRCR DOMAIN-CONTAINING PROTEIN"/>
    <property type="match status" value="1"/>
</dbReference>
<evidence type="ECO:0000256" key="9">
    <source>
        <dbReference type="ARBA" id="ARBA00064153"/>
    </source>
</evidence>
<feature type="disulfide bond" evidence="11">
    <location>
        <begin position="277"/>
        <end position="341"/>
    </location>
</feature>
<keyword evidence="7" id="KW-0325">Glycoprotein</keyword>
<dbReference type="PRINTS" id="PR00258">
    <property type="entry name" value="SPERACTRCPTR"/>
</dbReference>
<feature type="disulfide bond" evidence="11">
    <location>
        <begin position="180"/>
        <end position="241"/>
    </location>
</feature>
<keyword evidence="3 12" id="KW-0732">Signal</keyword>
<evidence type="ECO:0000256" key="1">
    <source>
        <dbReference type="ARBA" id="ARBA00004613"/>
    </source>
</evidence>
<evidence type="ECO:0000256" key="5">
    <source>
        <dbReference type="ARBA" id="ARBA00023157"/>
    </source>
</evidence>
<feature type="domain" description="SRCR" evidence="13">
    <location>
        <begin position="252"/>
        <end position="352"/>
    </location>
</feature>
<feature type="domain" description="SRCR" evidence="13">
    <location>
        <begin position="29"/>
        <end position="129"/>
    </location>
</feature>
<feature type="disulfide bond" evidence="11">
    <location>
        <begin position="167"/>
        <end position="231"/>
    </location>
</feature>
<evidence type="ECO:0000313" key="14">
    <source>
        <dbReference type="Ensembl" id="ENSAPLP00020015054.1"/>
    </source>
</evidence>
<protein>
    <recommendedName>
        <fullName evidence="10">Soluble scavenger receptor cysteine-rich domain-containing protein SSC5D</fullName>
    </recommendedName>
</protein>
<feature type="chain" id="PRO_5034545184" description="Soluble scavenger receptor cysteine-rich domain-containing protein SSC5D" evidence="12">
    <location>
        <begin position="25"/>
        <end position="354"/>
    </location>
</feature>